<dbReference type="Proteomes" id="UP000035009">
    <property type="component" value="Unassembled WGS sequence"/>
</dbReference>
<sequence>MAGAYTPDRSGVARMLASNGMRAFAQSTADAAAITVAARLPRLTGDLVESVAARAVRGRDGRWVGEVEATAPHAAAVEFGNRTSKARHVLRDVAKEFGS</sequence>
<organism evidence="1 2">
    <name type="scientific">Gordonia malaquae NBRC 108250</name>
    <dbReference type="NCBI Taxonomy" id="1223542"/>
    <lineage>
        <taxon>Bacteria</taxon>
        <taxon>Bacillati</taxon>
        <taxon>Actinomycetota</taxon>
        <taxon>Actinomycetes</taxon>
        <taxon>Mycobacteriales</taxon>
        <taxon>Gordoniaceae</taxon>
        <taxon>Gordonia</taxon>
    </lineage>
</organism>
<accession>M3UZ53</accession>
<dbReference type="RefSeq" id="WP_008380822.1">
    <property type="nucleotide sequence ID" value="NZ_BAOP01000030.1"/>
</dbReference>
<dbReference type="Pfam" id="PF04883">
    <property type="entry name" value="HK97-gp10_like"/>
    <property type="match status" value="1"/>
</dbReference>
<comment type="caution">
    <text evidence="1">The sequence shown here is derived from an EMBL/GenBank/DDBJ whole genome shotgun (WGS) entry which is preliminary data.</text>
</comment>
<protein>
    <submittedName>
        <fullName evidence="1">Uncharacterized protein</fullName>
    </submittedName>
</protein>
<dbReference type="EMBL" id="BAOP01000030">
    <property type="protein sequence ID" value="GAC81227.1"/>
    <property type="molecule type" value="Genomic_DNA"/>
</dbReference>
<reference evidence="1 2" key="1">
    <citation type="submission" date="2013-02" db="EMBL/GenBank/DDBJ databases">
        <title>Whole genome shotgun sequence of Gordonia malaquae NBRC 108250.</title>
        <authorList>
            <person name="Yoshida I."/>
            <person name="Hosoyama A."/>
            <person name="Tsuchikane K."/>
            <person name="Ando Y."/>
            <person name="Baba S."/>
            <person name="Ohji S."/>
            <person name="Hamada M."/>
            <person name="Tamura T."/>
            <person name="Yamazoe A."/>
            <person name="Yamazaki S."/>
            <person name="Fujita N."/>
        </authorList>
    </citation>
    <scope>NUCLEOTIDE SEQUENCE [LARGE SCALE GENOMIC DNA]</scope>
    <source>
        <strain evidence="1 2">NBRC 108250</strain>
    </source>
</reference>
<evidence type="ECO:0000313" key="2">
    <source>
        <dbReference type="Proteomes" id="UP000035009"/>
    </source>
</evidence>
<proteinExistence type="predicted"/>
<evidence type="ECO:0000313" key="1">
    <source>
        <dbReference type="EMBL" id="GAC81227.1"/>
    </source>
</evidence>
<keyword evidence="2" id="KW-1185">Reference proteome</keyword>
<dbReference type="AlphaFoldDB" id="M3UZ53"/>
<dbReference type="STRING" id="410332.SAMN04488550_4125"/>
<dbReference type="InterPro" id="IPR010064">
    <property type="entry name" value="HK97-gp10_tail"/>
</dbReference>
<gene>
    <name evidence="1" type="ORF">GM1_030_00560</name>
</gene>
<name>M3UZ53_GORML</name>